<dbReference type="RefSeq" id="XP_014662360.1">
    <property type="nucleotide sequence ID" value="XM_014806874.1"/>
</dbReference>
<sequence length="416" mass="46401">MADNDVFRDESGKHVAFKEVPRFHALYAYHTNRPDRHRHASNVSDTVTDNGAACSDPSSQPTVLDFLQQEEVTNRDFSLSVLATDLTADNETDLRGFLAKRFSRGTVYSGTGNVAALDFSISEDSDSPVVCYFCLLRPSHCASSQLETDHEGTVCSQEYIACFITNETGVLDYYRDELGEHCKMLLPMLEAESMDLPQIQEHLSEWYNASVMFASRCVEKLKDGVAYLIHMALLGLKLEIDGDDDKFKSDVKKFIKCCSLSELIQHKSPSSEARGSPEVPPGGSLLPASMDGDGERTVWLSVRDDAAEFSSTECNSFCQKWAEALLKSPSGGAVHVREVIESYKLKTIQNMNIVKRLIRQAENDHYALYRCFIFLQQSGNHDILLEMVRSEQQFTSSVDAKNVVSILGEFLQAVVA</sequence>
<keyword evidence="2" id="KW-1185">Reference proteome</keyword>
<evidence type="ECO:0000256" key="1">
    <source>
        <dbReference type="SAM" id="MobiDB-lite"/>
    </source>
</evidence>
<dbReference type="PANTHER" id="PTHR14416">
    <property type="entry name" value="PROTEIN NJMU-R1"/>
    <property type="match status" value="1"/>
</dbReference>
<evidence type="ECO:0000313" key="2">
    <source>
        <dbReference type="Proteomes" id="UP000695022"/>
    </source>
</evidence>
<dbReference type="GeneID" id="106805324"/>
<organism evidence="2 3">
    <name type="scientific">Priapulus caudatus</name>
    <name type="common">Priapulid worm</name>
    <dbReference type="NCBI Taxonomy" id="37621"/>
    <lineage>
        <taxon>Eukaryota</taxon>
        <taxon>Metazoa</taxon>
        <taxon>Ecdysozoa</taxon>
        <taxon>Scalidophora</taxon>
        <taxon>Priapulida</taxon>
        <taxon>Priapulimorpha</taxon>
        <taxon>Priapulimorphida</taxon>
        <taxon>Priapulidae</taxon>
        <taxon>Priapulus</taxon>
    </lineage>
</organism>
<feature type="region of interest" description="Disordered" evidence="1">
    <location>
        <begin position="268"/>
        <end position="290"/>
    </location>
</feature>
<proteinExistence type="predicted"/>
<evidence type="ECO:0000313" key="3">
    <source>
        <dbReference type="RefSeq" id="XP_014662360.1"/>
    </source>
</evidence>
<protein>
    <submittedName>
        <fullName evidence="3">Protein Njmu-R1-like</fullName>
    </submittedName>
</protein>
<reference evidence="3" key="1">
    <citation type="submission" date="2025-08" db="UniProtKB">
        <authorList>
            <consortium name="RefSeq"/>
        </authorList>
    </citation>
    <scope>IDENTIFICATION</scope>
</reference>
<dbReference type="Proteomes" id="UP000695022">
    <property type="component" value="Unplaced"/>
</dbReference>
<dbReference type="Pfam" id="PF15053">
    <property type="entry name" value="Njmu-R1"/>
    <property type="match status" value="1"/>
</dbReference>
<name>A0ABM1DQY9_PRICU</name>
<accession>A0ABM1DQY9</accession>
<dbReference type="PANTHER" id="PTHR14416:SF2">
    <property type="entry name" value="PROTEIN NJMU-R1"/>
    <property type="match status" value="1"/>
</dbReference>
<gene>
    <name evidence="3" type="primary">LOC106805324</name>
</gene>
<dbReference type="InterPro" id="IPR028280">
    <property type="entry name" value="Njmu-R1"/>
</dbReference>